<feature type="domain" description="Transcription factor zinc-finger" evidence="2">
    <location>
        <begin position="62"/>
        <end position="103"/>
    </location>
</feature>
<dbReference type="RefSeq" id="WP_197534815.1">
    <property type="nucleotide sequence ID" value="NZ_CP036276.1"/>
</dbReference>
<name>A0A517ZMT2_9PLAN</name>
<evidence type="ECO:0000313" key="3">
    <source>
        <dbReference type="EMBL" id="QDU43789.1"/>
    </source>
</evidence>
<dbReference type="KEGG" id="sdyn:Mal52_22650"/>
<dbReference type="Proteomes" id="UP000319383">
    <property type="component" value="Chromosome"/>
</dbReference>
<keyword evidence="1" id="KW-1133">Transmembrane helix</keyword>
<keyword evidence="4" id="KW-1185">Reference proteome</keyword>
<dbReference type="EMBL" id="CP036276">
    <property type="protein sequence ID" value="QDU43789.1"/>
    <property type="molecule type" value="Genomic_DNA"/>
</dbReference>
<keyword evidence="1" id="KW-0812">Transmembrane</keyword>
<keyword evidence="1" id="KW-0472">Membrane</keyword>
<feature type="transmembrane region" description="Helical" evidence="1">
    <location>
        <begin position="204"/>
        <end position="223"/>
    </location>
</feature>
<proteinExistence type="predicted"/>
<evidence type="ECO:0000313" key="4">
    <source>
        <dbReference type="Proteomes" id="UP000319383"/>
    </source>
</evidence>
<evidence type="ECO:0000256" key="1">
    <source>
        <dbReference type="SAM" id="Phobius"/>
    </source>
</evidence>
<feature type="domain" description="Transcription factor zinc-finger" evidence="2">
    <location>
        <begin position="2"/>
        <end position="41"/>
    </location>
</feature>
<dbReference type="AlphaFoldDB" id="A0A517ZMT2"/>
<organism evidence="3 4">
    <name type="scientific">Symmachiella dynata</name>
    <dbReference type="NCBI Taxonomy" id="2527995"/>
    <lineage>
        <taxon>Bacteria</taxon>
        <taxon>Pseudomonadati</taxon>
        <taxon>Planctomycetota</taxon>
        <taxon>Planctomycetia</taxon>
        <taxon>Planctomycetales</taxon>
        <taxon>Planctomycetaceae</taxon>
        <taxon>Symmachiella</taxon>
    </lineage>
</organism>
<dbReference type="Pfam" id="PF13453">
    <property type="entry name" value="Zn_ribbon_TFIIB"/>
    <property type="match status" value="2"/>
</dbReference>
<evidence type="ECO:0000259" key="2">
    <source>
        <dbReference type="Pfam" id="PF13453"/>
    </source>
</evidence>
<feature type="transmembrane region" description="Helical" evidence="1">
    <location>
        <begin position="137"/>
        <end position="156"/>
    </location>
</feature>
<gene>
    <name evidence="3" type="ORF">Mal52_22650</name>
</gene>
<sequence>MHCPSCETPLERSLFQGVTIDSCTTCDGMWFDPDELRTALQRATSPPPAGPKSQINATPLPCPKCQTEMPVVDYAYHSGIDINRCNRCLGVWLSRGQFDQIAQYGVGTPTVNRLAANHIDIIKDANRRLFGRELLRSRFVSGFVAVLYLVSALVFGTPEVALKLVRFLLLPLLCIWFADGIGNLTGISLGLGRPVITEKTPGDFVAIGGWLLMLCPAFVALVAW</sequence>
<accession>A0A517ZMT2</accession>
<reference evidence="3 4" key="1">
    <citation type="submission" date="2019-02" db="EMBL/GenBank/DDBJ databases">
        <title>Deep-cultivation of Planctomycetes and their phenomic and genomic characterization uncovers novel biology.</title>
        <authorList>
            <person name="Wiegand S."/>
            <person name="Jogler M."/>
            <person name="Boedeker C."/>
            <person name="Pinto D."/>
            <person name="Vollmers J."/>
            <person name="Rivas-Marin E."/>
            <person name="Kohn T."/>
            <person name="Peeters S.H."/>
            <person name="Heuer A."/>
            <person name="Rast P."/>
            <person name="Oberbeckmann S."/>
            <person name="Bunk B."/>
            <person name="Jeske O."/>
            <person name="Meyerdierks A."/>
            <person name="Storesund J.E."/>
            <person name="Kallscheuer N."/>
            <person name="Luecker S."/>
            <person name="Lage O.M."/>
            <person name="Pohl T."/>
            <person name="Merkel B.J."/>
            <person name="Hornburger P."/>
            <person name="Mueller R.-W."/>
            <person name="Bruemmer F."/>
            <person name="Labrenz M."/>
            <person name="Spormann A.M."/>
            <person name="Op den Camp H."/>
            <person name="Overmann J."/>
            <person name="Amann R."/>
            <person name="Jetten M.S.M."/>
            <person name="Mascher T."/>
            <person name="Medema M.H."/>
            <person name="Devos D.P."/>
            <person name="Kaster A.-K."/>
            <person name="Ovreas L."/>
            <person name="Rohde M."/>
            <person name="Galperin M.Y."/>
            <person name="Jogler C."/>
        </authorList>
    </citation>
    <scope>NUCLEOTIDE SEQUENCE [LARGE SCALE GENOMIC DNA]</scope>
    <source>
        <strain evidence="3 4">Mal52</strain>
    </source>
</reference>
<protein>
    <recommendedName>
        <fullName evidence="2">Transcription factor zinc-finger domain-containing protein</fullName>
    </recommendedName>
</protein>
<dbReference type="InterPro" id="IPR027392">
    <property type="entry name" value="TF_Znf"/>
</dbReference>
<feature type="transmembrane region" description="Helical" evidence="1">
    <location>
        <begin position="168"/>
        <end position="192"/>
    </location>
</feature>